<sequence>MKASTSHVDSVLPRRRAGRVARALWFLAAGLPAGVSLPAAAQSAQALQTLAQQRNCLTCHATDRRVLAPSFRDIARRYAGQNEAPDQLARAIVSGSSGIWGTIPMPANPQLDPGEASQLALWVLSLTK</sequence>
<feature type="binding site" description="covalent" evidence="6">
    <location>
        <position position="56"/>
    </location>
    <ligand>
        <name>heme c</name>
        <dbReference type="ChEBI" id="CHEBI:61717"/>
    </ligand>
</feature>
<evidence type="ECO:0000256" key="4">
    <source>
        <dbReference type="ARBA" id="ARBA00022982"/>
    </source>
</evidence>
<dbReference type="Proteomes" id="UP000414233">
    <property type="component" value="Unassembled WGS sequence"/>
</dbReference>
<keyword evidence="3 6" id="KW-0479">Metal-binding</keyword>
<reference evidence="9 10" key="1">
    <citation type="submission" date="2019-08" db="EMBL/GenBank/DDBJ databases">
        <authorList>
            <person name="Peeters C."/>
        </authorList>
    </citation>
    <scope>NUCLEOTIDE SEQUENCE [LARGE SCALE GENOMIC DNA]</scope>
    <source>
        <strain evidence="9 10">LMG 30175</strain>
    </source>
</reference>
<dbReference type="SUPFAM" id="SSF46626">
    <property type="entry name" value="Cytochrome c"/>
    <property type="match status" value="1"/>
</dbReference>
<keyword evidence="2 6" id="KW-0349">Heme</keyword>
<evidence type="ECO:0000256" key="5">
    <source>
        <dbReference type="ARBA" id="ARBA00023004"/>
    </source>
</evidence>
<organism evidence="9 10">
    <name type="scientific">Pandoraea terrae</name>
    <dbReference type="NCBI Taxonomy" id="1537710"/>
    <lineage>
        <taxon>Bacteria</taxon>
        <taxon>Pseudomonadati</taxon>
        <taxon>Pseudomonadota</taxon>
        <taxon>Betaproteobacteria</taxon>
        <taxon>Burkholderiales</taxon>
        <taxon>Burkholderiaceae</taxon>
        <taxon>Pandoraea</taxon>
    </lineage>
</organism>
<feature type="binding site" description="covalent" evidence="6">
    <location>
        <position position="60"/>
    </location>
    <ligand>
        <name>heme c</name>
        <dbReference type="ChEBI" id="CHEBI:61717"/>
    </ligand>
</feature>
<feature type="binding site" description="covalent" evidence="6">
    <location>
        <position position="105"/>
    </location>
    <ligand>
        <name>heme c</name>
        <dbReference type="ChEBI" id="CHEBI:61717"/>
    </ligand>
</feature>
<keyword evidence="5 6" id="KW-0408">Iron</keyword>
<feature type="domain" description="Cytochrome c" evidence="8">
    <location>
        <begin position="38"/>
        <end position="127"/>
    </location>
</feature>
<keyword evidence="10" id="KW-1185">Reference proteome</keyword>
<protein>
    <submittedName>
        <fullName evidence="9">Cytochrome C</fullName>
    </submittedName>
</protein>
<comment type="PTM">
    <text evidence="6">Binds 1 heme c group covalently per subunit.</text>
</comment>
<evidence type="ECO:0000256" key="6">
    <source>
        <dbReference type="PIRSR" id="PIRSR602324-1"/>
    </source>
</evidence>
<keyword evidence="1" id="KW-0813">Transport</keyword>
<keyword evidence="4" id="KW-0249">Electron transport</keyword>
<dbReference type="Pfam" id="PF00034">
    <property type="entry name" value="Cytochrom_C"/>
    <property type="match status" value="1"/>
</dbReference>
<dbReference type="GO" id="GO:0009055">
    <property type="term" value="F:electron transfer activity"/>
    <property type="evidence" value="ECO:0007669"/>
    <property type="project" value="InterPro"/>
</dbReference>
<evidence type="ECO:0000256" key="7">
    <source>
        <dbReference type="SAM" id="SignalP"/>
    </source>
</evidence>
<feature type="chain" id="PRO_5023078413" evidence="7">
    <location>
        <begin position="42"/>
        <end position="128"/>
    </location>
</feature>
<accession>A0A5E4RKF6</accession>
<dbReference type="GO" id="GO:0020037">
    <property type="term" value="F:heme binding"/>
    <property type="evidence" value="ECO:0007669"/>
    <property type="project" value="InterPro"/>
</dbReference>
<name>A0A5E4RKF6_9BURK</name>
<dbReference type="PROSITE" id="PS51007">
    <property type="entry name" value="CYTC"/>
    <property type="match status" value="1"/>
</dbReference>
<keyword evidence="7" id="KW-0732">Signal</keyword>
<evidence type="ECO:0000256" key="3">
    <source>
        <dbReference type="ARBA" id="ARBA00022723"/>
    </source>
</evidence>
<dbReference type="AlphaFoldDB" id="A0A5E4RKF6"/>
<dbReference type="InterPro" id="IPR036909">
    <property type="entry name" value="Cyt_c-like_dom_sf"/>
</dbReference>
<dbReference type="InterPro" id="IPR002324">
    <property type="entry name" value="Cyt_c_ID"/>
</dbReference>
<evidence type="ECO:0000256" key="1">
    <source>
        <dbReference type="ARBA" id="ARBA00022448"/>
    </source>
</evidence>
<dbReference type="EMBL" id="CABPRZ010000001">
    <property type="protein sequence ID" value="VVD62338.1"/>
    <property type="molecule type" value="Genomic_DNA"/>
</dbReference>
<gene>
    <name evidence="9" type="ORF">PTE30175_00165</name>
</gene>
<dbReference type="GO" id="GO:0005506">
    <property type="term" value="F:iron ion binding"/>
    <property type="evidence" value="ECO:0007669"/>
    <property type="project" value="InterPro"/>
</dbReference>
<dbReference type="RefSeq" id="WP_150695151.1">
    <property type="nucleotide sequence ID" value="NZ_CABPRZ010000001.1"/>
</dbReference>
<evidence type="ECO:0000256" key="2">
    <source>
        <dbReference type="ARBA" id="ARBA00022617"/>
    </source>
</evidence>
<proteinExistence type="predicted"/>
<evidence type="ECO:0000313" key="9">
    <source>
        <dbReference type="EMBL" id="VVD62338.1"/>
    </source>
</evidence>
<dbReference type="OrthoDB" id="9814063at2"/>
<evidence type="ECO:0000313" key="10">
    <source>
        <dbReference type="Proteomes" id="UP000414233"/>
    </source>
</evidence>
<dbReference type="InterPro" id="IPR009056">
    <property type="entry name" value="Cyt_c-like_dom"/>
</dbReference>
<dbReference type="PRINTS" id="PR00606">
    <property type="entry name" value="CYTCHROMECID"/>
</dbReference>
<dbReference type="Gene3D" id="1.10.760.10">
    <property type="entry name" value="Cytochrome c-like domain"/>
    <property type="match status" value="1"/>
</dbReference>
<evidence type="ECO:0000259" key="8">
    <source>
        <dbReference type="PROSITE" id="PS51007"/>
    </source>
</evidence>
<feature type="signal peptide" evidence="7">
    <location>
        <begin position="1"/>
        <end position="41"/>
    </location>
</feature>